<protein>
    <submittedName>
        <fullName evidence="1">Stage V sporulation protein AD</fullName>
    </submittedName>
</protein>
<name>A0ABW5QRI1_9BACL</name>
<keyword evidence="2" id="KW-1185">Reference proteome</keyword>
<accession>A0ABW5QRI1</accession>
<dbReference type="PIRSF" id="PIRSF011570">
    <property type="entry name" value="SpoVAD"/>
    <property type="match status" value="1"/>
</dbReference>
<dbReference type="Gene3D" id="3.40.47.40">
    <property type="entry name" value="Stage V sporulation protein AD"/>
    <property type="match status" value="1"/>
</dbReference>
<dbReference type="Proteomes" id="UP001597493">
    <property type="component" value="Unassembled WGS sequence"/>
</dbReference>
<dbReference type="EMBL" id="JBHUMY010000001">
    <property type="protein sequence ID" value="MFD2658934.1"/>
    <property type="molecule type" value="Genomic_DNA"/>
</dbReference>
<organism evidence="1 2">
    <name type="scientific">Paenibacillus thailandensis</name>
    <dbReference type="NCBI Taxonomy" id="393250"/>
    <lineage>
        <taxon>Bacteria</taxon>
        <taxon>Bacillati</taxon>
        <taxon>Bacillota</taxon>
        <taxon>Bacilli</taxon>
        <taxon>Bacillales</taxon>
        <taxon>Paenibacillaceae</taxon>
        <taxon>Paenibacillus</taxon>
    </lineage>
</organism>
<dbReference type="RefSeq" id="WP_379268959.1">
    <property type="nucleotide sequence ID" value="NZ_JBHUGT010000050.1"/>
</dbReference>
<dbReference type="Pfam" id="PF07451">
    <property type="entry name" value="SpoVAD"/>
    <property type="match status" value="1"/>
</dbReference>
<comment type="caution">
    <text evidence="1">The sequence shown here is derived from an EMBL/GenBank/DDBJ whole genome shotgun (WGS) entry which is preliminary data.</text>
</comment>
<dbReference type="InterPro" id="IPR010894">
    <property type="entry name" value="SpoVAD"/>
</dbReference>
<gene>
    <name evidence="1" type="primary">spoVAD</name>
    <name evidence="1" type="ORF">ACFSW5_01495</name>
</gene>
<dbReference type="NCBIfam" id="NF006160">
    <property type="entry name" value="PRK08304.1"/>
    <property type="match status" value="1"/>
</dbReference>
<evidence type="ECO:0000313" key="2">
    <source>
        <dbReference type="Proteomes" id="UP001597493"/>
    </source>
</evidence>
<dbReference type="NCBIfam" id="NF009069">
    <property type="entry name" value="PRK12404.1"/>
    <property type="match status" value="1"/>
</dbReference>
<dbReference type="InterPro" id="IPR016039">
    <property type="entry name" value="Thiolase-like"/>
</dbReference>
<dbReference type="SUPFAM" id="SSF53901">
    <property type="entry name" value="Thiolase-like"/>
    <property type="match status" value="1"/>
</dbReference>
<proteinExistence type="predicted"/>
<dbReference type="InterPro" id="IPR038369">
    <property type="entry name" value="SpoVAD_sf"/>
</dbReference>
<evidence type="ECO:0000313" key="1">
    <source>
        <dbReference type="EMBL" id="MFD2658934.1"/>
    </source>
</evidence>
<dbReference type="NCBIfam" id="TIGR02845">
    <property type="entry name" value="spore_V_AD"/>
    <property type="match status" value="1"/>
</dbReference>
<reference evidence="2" key="1">
    <citation type="journal article" date="2019" name="Int. J. Syst. Evol. Microbiol.">
        <title>The Global Catalogue of Microorganisms (GCM) 10K type strain sequencing project: providing services to taxonomists for standard genome sequencing and annotation.</title>
        <authorList>
            <consortium name="The Broad Institute Genomics Platform"/>
            <consortium name="The Broad Institute Genome Sequencing Center for Infectious Disease"/>
            <person name="Wu L."/>
            <person name="Ma J."/>
        </authorList>
    </citation>
    <scope>NUCLEOTIDE SEQUENCE [LARGE SCALE GENOMIC DNA]</scope>
    <source>
        <strain evidence="2">TISTR 1827</strain>
    </source>
</reference>
<sequence>MLKGHQSWIFENKPAIVAEASVVGPFEGQGPLANDFDVIHGDIRLGQDSWEKSERTLLEEAAKLAIDKGGLTKEEINFFVGGDLMNQIISTSFAARTLSIPYIGVFGACSTSMESLAIAANFVNSRSAKYAVASACSHNASVEKQFRYPTEYGSQKPPTAQFTVTGAGAALVAQHGKGPFITSATIGRVVDMGITDPFNMGAAMAPAAVDTIQAHFRDLRIEPGHYDLIVTGDLSKIGYEIAKDLLHKHRIPMEQTTYKDCGMMIYDYEKQEVQAGASGCACSAVVTYGHLMKKLRSKELNRILVVATGALLSPLSYQQGESIPCIAHAVSIENGGDSE</sequence>